<dbReference type="GO" id="GO:0007064">
    <property type="term" value="P:mitotic sister chromatid cohesion"/>
    <property type="evidence" value="ECO:0007669"/>
    <property type="project" value="InterPro"/>
</dbReference>
<keyword evidence="6" id="KW-0539">Nucleus</keyword>
<dbReference type="GO" id="GO:0005634">
    <property type="term" value="C:nucleus"/>
    <property type="evidence" value="ECO:0007669"/>
    <property type="project" value="UniProtKB-SubCell"/>
</dbReference>
<dbReference type="GO" id="GO:0007059">
    <property type="term" value="P:chromosome segregation"/>
    <property type="evidence" value="ECO:0007669"/>
    <property type="project" value="UniProtKB-KW"/>
</dbReference>
<evidence type="ECO:0000256" key="3">
    <source>
        <dbReference type="ARBA" id="ARBA00022618"/>
    </source>
</evidence>
<keyword evidence="4" id="KW-0498">Mitosis</keyword>
<keyword evidence="10" id="KW-1185">Reference proteome</keyword>
<dbReference type="PANTHER" id="PTHR21394">
    <property type="entry name" value="MAU2 CHROMATID COHESION FACTOR HOMOLOG"/>
    <property type="match status" value="1"/>
</dbReference>
<accession>A0A7C8INV3</accession>
<protein>
    <recommendedName>
        <fullName evidence="11">Cohesin loading factor</fullName>
    </recommendedName>
</protein>
<keyword evidence="3" id="KW-0132">Cell division</keyword>
<evidence type="ECO:0000256" key="7">
    <source>
        <dbReference type="ARBA" id="ARBA00023306"/>
    </source>
</evidence>
<comment type="caution">
    <text evidence="9">The sequence shown here is derived from an EMBL/GenBank/DDBJ whole genome shotgun (WGS) entry which is preliminary data.</text>
</comment>
<comment type="similarity">
    <text evidence="2">Belongs to the SCC4/mau-2 family.</text>
</comment>
<dbReference type="EMBL" id="WUBL01000120">
    <property type="protein sequence ID" value="KAF2965265.1"/>
    <property type="molecule type" value="Genomic_DNA"/>
</dbReference>
<keyword evidence="7" id="KW-0131">Cell cycle</keyword>
<dbReference type="OrthoDB" id="5565328at2759"/>
<evidence type="ECO:0000256" key="8">
    <source>
        <dbReference type="SAM" id="MobiDB-lite"/>
    </source>
</evidence>
<name>A0A7C8INV3_9PEZI</name>
<dbReference type="Proteomes" id="UP000481858">
    <property type="component" value="Unassembled WGS sequence"/>
</dbReference>
<evidence type="ECO:0008006" key="11">
    <source>
        <dbReference type="Google" id="ProtNLM"/>
    </source>
</evidence>
<organism evidence="9 10">
    <name type="scientific">Xylaria multiplex</name>
    <dbReference type="NCBI Taxonomy" id="323545"/>
    <lineage>
        <taxon>Eukaryota</taxon>
        <taxon>Fungi</taxon>
        <taxon>Dikarya</taxon>
        <taxon>Ascomycota</taxon>
        <taxon>Pezizomycotina</taxon>
        <taxon>Sordariomycetes</taxon>
        <taxon>Xylariomycetidae</taxon>
        <taxon>Xylariales</taxon>
        <taxon>Xylariaceae</taxon>
        <taxon>Xylaria</taxon>
    </lineage>
</organism>
<dbReference type="GO" id="GO:0051301">
    <property type="term" value="P:cell division"/>
    <property type="evidence" value="ECO:0007669"/>
    <property type="project" value="UniProtKB-KW"/>
</dbReference>
<feature type="region of interest" description="Disordered" evidence="8">
    <location>
        <begin position="29"/>
        <end position="55"/>
    </location>
</feature>
<gene>
    <name evidence="9" type="ORF">GQX73_g8302</name>
</gene>
<sequence>MPHSPHPQPHAISNNQYRTPNANARIEQAARVSASPRLTSQAVTRSPSVSSTRSPALAPALIPNHQDTTSLLICMAEDFFTKARRGVRDVATTLDERSVHDYQKLIATGLACLEVAIGSNKLAPRIEALARLRYASILCTETNNVMEAETALTKGITLCERNRFADLKYCMHFLQVQLLFSQRKEKAALIAVDARIRDAEVVKHTHWVYAFRFLKTSFYLQSPNPTEAHALENLKAITVLAGQRGDRPIFAVASLLEALSHLRVMKDDAIVRIQACIAQASKYQLDDSMSIMQLDVLQLVLDLACSLQQKSPHMISQKLKALQDKMDASIKNTSWSFQDRQLLLPIHKQAINQQIISPDTSSIIRPGEDGDGYDYLAMSFWSKLEAFTTTYTYSGLALLYQQPRSDKKLFSLWDEALSQLRKNRAKIRGFAHCLEDAVQHVDWETEAACYLHILRGLHLATSTKWDDVKHCVTQLETMVASTSGSTVVLYSMYLAGVYHQGTGNLNAAIDIYSHPNFSLDADATRGGHHKPAEFEVSLLAAFNLIWIMQDPYYRNDQRTQELLEQIRPLCVDHPNMEIRTAYNLVMAAIQTNPPVPMTAVKTHISTALSNAKNLADVHTLSIALNLMRAKLFQSIVGDQALKSAKAASTQARRSGNTLWMSVADGMLSQSYEVQGAMLEAQKVWHDSTRFANQALKTSRE</sequence>
<dbReference type="AlphaFoldDB" id="A0A7C8INV3"/>
<proteinExistence type="inferred from homology"/>
<evidence type="ECO:0000256" key="6">
    <source>
        <dbReference type="ARBA" id="ARBA00023242"/>
    </source>
</evidence>
<keyword evidence="5" id="KW-0159">Chromosome partition</keyword>
<feature type="compositionally biased region" description="Low complexity" evidence="8">
    <location>
        <begin position="42"/>
        <end position="55"/>
    </location>
</feature>
<evidence type="ECO:0000256" key="4">
    <source>
        <dbReference type="ARBA" id="ARBA00022776"/>
    </source>
</evidence>
<dbReference type="InParanoid" id="A0A7C8INV3"/>
<evidence type="ECO:0000313" key="10">
    <source>
        <dbReference type="Proteomes" id="UP000481858"/>
    </source>
</evidence>
<evidence type="ECO:0000256" key="5">
    <source>
        <dbReference type="ARBA" id="ARBA00022829"/>
    </source>
</evidence>
<evidence type="ECO:0000256" key="2">
    <source>
        <dbReference type="ARBA" id="ARBA00008585"/>
    </source>
</evidence>
<dbReference type="Pfam" id="PF10345">
    <property type="entry name" value="Cohesin_load"/>
    <property type="match status" value="1"/>
</dbReference>
<evidence type="ECO:0000256" key="1">
    <source>
        <dbReference type="ARBA" id="ARBA00004123"/>
    </source>
</evidence>
<dbReference type="InterPro" id="IPR019440">
    <property type="entry name" value="MAU2"/>
</dbReference>
<evidence type="ECO:0000313" key="9">
    <source>
        <dbReference type="EMBL" id="KAF2965265.1"/>
    </source>
</evidence>
<comment type="subcellular location">
    <subcellularLocation>
        <location evidence="1">Nucleus</location>
    </subcellularLocation>
</comment>
<reference evidence="9 10" key="1">
    <citation type="submission" date="2019-12" db="EMBL/GenBank/DDBJ databases">
        <title>Draft genome sequence of the ascomycete Xylaria multiplex DSM 110363.</title>
        <authorList>
            <person name="Buettner E."/>
            <person name="Kellner H."/>
        </authorList>
    </citation>
    <scope>NUCLEOTIDE SEQUENCE [LARGE SCALE GENOMIC DNA]</scope>
    <source>
        <strain evidence="9 10">DSM 110363</strain>
    </source>
</reference>